<evidence type="ECO:0000313" key="5">
    <source>
        <dbReference type="EMBL" id="MFC5004835.1"/>
    </source>
</evidence>
<evidence type="ECO:0000256" key="3">
    <source>
        <dbReference type="ARBA" id="ARBA00023163"/>
    </source>
</evidence>
<dbReference type="RefSeq" id="WP_380125084.1">
    <property type="nucleotide sequence ID" value="NZ_JBHSIU010000066.1"/>
</dbReference>
<dbReference type="Proteomes" id="UP001595912">
    <property type="component" value="Unassembled WGS sequence"/>
</dbReference>
<dbReference type="InterPro" id="IPR018060">
    <property type="entry name" value="HTH_AraC"/>
</dbReference>
<organism evidence="5 6">
    <name type="scientific">Dactylosporangium cerinum</name>
    <dbReference type="NCBI Taxonomy" id="1434730"/>
    <lineage>
        <taxon>Bacteria</taxon>
        <taxon>Bacillati</taxon>
        <taxon>Actinomycetota</taxon>
        <taxon>Actinomycetes</taxon>
        <taxon>Micromonosporales</taxon>
        <taxon>Micromonosporaceae</taxon>
        <taxon>Dactylosporangium</taxon>
    </lineage>
</organism>
<dbReference type="InterPro" id="IPR050204">
    <property type="entry name" value="AraC_XylS_family_regulators"/>
</dbReference>
<evidence type="ECO:0000256" key="1">
    <source>
        <dbReference type="ARBA" id="ARBA00023015"/>
    </source>
</evidence>
<evidence type="ECO:0000313" key="6">
    <source>
        <dbReference type="Proteomes" id="UP001595912"/>
    </source>
</evidence>
<dbReference type="Pfam" id="PF12833">
    <property type="entry name" value="HTH_18"/>
    <property type="match status" value="1"/>
</dbReference>
<dbReference type="Gene3D" id="1.10.10.60">
    <property type="entry name" value="Homeodomain-like"/>
    <property type="match status" value="1"/>
</dbReference>
<keyword evidence="2" id="KW-0238">DNA-binding</keyword>
<dbReference type="EMBL" id="JBHSIU010000066">
    <property type="protein sequence ID" value="MFC5004835.1"/>
    <property type="molecule type" value="Genomic_DNA"/>
</dbReference>
<accession>A0ABV9WA82</accession>
<dbReference type="PROSITE" id="PS01124">
    <property type="entry name" value="HTH_ARAC_FAMILY_2"/>
    <property type="match status" value="1"/>
</dbReference>
<name>A0ABV9WA82_9ACTN</name>
<keyword evidence="3" id="KW-0804">Transcription</keyword>
<reference evidence="6" key="1">
    <citation type="journal article" date="2019" name="Int. J. Syst. Evol. Microbiol.">
        <title>The Global Catalogue of Microorganisms (GCM) 10K type strain sequencing project: providing services to taxonomists for standard genome sequencing and annotation.</title>
        <authorList>
            <consortium name="The Broad Institute Genomics Platform"/>
            <consortium name="The Broad Institute Genome Sequencing Center for Infectious Disease"/>
            <person name="Wu L."/>
            <person name="Ma J."/>
        </authorList>
    </citation>
    <scope>NUCLEOTIDE SEQUENCE [LARGE SCALE GENOMIC DNA]</scope>
    <source>
        <strain evidence="6">CGMCC 4.7152</strain>
    </source>
</reference>
<dbReference type="SMART" id="SM00342">
    <property type="entry name" value="HTH_ARAC"/>
    <property type="match status" value="1"/>
</dbReference>
<gene>
    <name evidence="5" type="ORF">ACFPIJ_44295</name>
</gene>
<dbReference type="PANTHER" id="PTHR46796">
    <property type="entry name" value="HTH-TYPE TRANSCRIPTIONAL ACTIVATOR RHAS-RELATED"/>
    <property type="match status" value="1"/>
</dbReference>
<keyword evidence="1" id="KW-0805">Transcription regulation</keyword>
<comment type="caution">
    <text evidence="5">The sequence shown here is derived from an EMBL/GenBank/DDBJ whole genome shotgun (WGS) entry which is preliminary data.</text>
</comment>
<evidence type="ECO:0000256" key="2">
    <source>
        <dbReference type="ARBA" id="ARBA00023125"/>
    </source>
</evidence>
<keyword evidence="6" id="KW-1185">Reference proteome</keyword>
<dbReference type="PANTHER" id="PTHR46796:SF15">
    <property type="entry name" value="BLL1074 PROTEIN"/>
    <property type="match status" value="1"/>
</dbReference>
<evidence type="ECO:0000259" key="4">
    <source>
        <dbReference type="PROSITE" id="PS01124"/>
    </source>
</evidence>
<sequence length="279" mass="29490">MPPNGTPPDWSRMAVAVPGAPDRLPGVRMAGFEAHGAGPVDIAMVPHPSVTVLLDLSNEGGLVYDVRGRRQHGSVVVGLAPGDLRTGGRAGACLQIRLDPAVAAAILGAPAALSGAVVPLDDVWGHDAGRTVDRLRVAASWDERFGIAVEILARRLRARPAVDAEVAHSWRRTLAGRGRLRVEDLADEVGWSRKRLWSRFGAQLGITPKRAARLVRFDRAAHLLAAGHAGADVAARCGYVDQSHLHRDARAFAGLTPAAVAVAPWLAIDPVAWPATQVS</sequence>
<feature type="domain" description="HTH araC/xylS-type" evidence="4">
    <location>
        <begin position="164"/>
        <end position="263"/>
    </location>
</feature>
<proteinExistence type="predicted"/>
<protein>
    <submittedName>
        <fullName evidence="5">Helix-turn-helix domain-containing protein</fullName>
    </submittedName>
</protein>